<accession>A0A7D9EA46</accession>
<dbReference type="GO" id="GO:0006401">
    <property type="term" value="P:RNA catabolic process"/>
    <property type="evidence" value="ECO:0007669"/>
    <property type="project" value="TreeGrafter"/>
</dbReference>
<dbReference type="AlphaFoldDB" id="A0A7D9EA46"/>
<dbReference type="SUPFAM" id="SSF55895">
    <property type="entry name" value="Ribonuclease Rh-like"/>
    <property type="match status" value="1"/>
</dbReference>
<name>A0A7D9EA46_PARCT</name>
<comment type="caution">
    <text evidence="4">The sequence shown here is derived from an EMBL/GenBank/DDBJ whole genome shotgun (WGS) entry which is preliminary data.</text>
</comment>
<organism evidence="4 5">
    <name type="scientific">Paramuricea clavata</name>
    <name type="common">Red gorgonian</name>
    <name type="synonym">Violescent sea-whip</name>
    <dbReference type="NCBI Taxonomy" id="317549"/>
    <lineage>
        <taxon>Eukaryota</taxon>
        <taxon>Metazoa</taxon>
        <taxon>Cnidaria</taxon>
        <taxon>Anthozoa</taxon>
        <taxon>Octocorallia</taxon>
        <taxon>Malacalcyonacea</taxon>
        <taxon>Plexauridae</taxon>
        <taxon>Paramuricea</taxon>
    </lineage>
</organism>
<evidence type="ECO:0000256" key="1">
    <source>
        <dbReference type="ARBA" id="ARBA00007469"/>
    </source>
</evidence>
<dbReference type="InterPro" id="IPR018188">
    <property type="entry name" value="RNase_T2_His_AS_1"/>
</dbReference>
<dbReference type="PROSITE" id="PS00530">
    <property type="entry name" value="RNASE_T2_1"/>
    <property type="match status" value="1"/>
</dbReference>
<dbReference type="InterPro" id="IPR036430">
    <property type="entry name" value="RNase_T2-like_sf"/>
</dbReference>
<dbReference type="PANTHER" id="PTHR11240">
    <property type="entry name" value="RIBONUCLEASE T2"/>
    <property type="match status" value="1"/>
</dbReference>
<dbReference type="Proteomes" id="UP001152795">
    <property type="component" value="Unassembled WGS sequence"/>
</dbReference>
<dbReference type="EMBL" id="CACRXK020004891">
    <property type="protein sequence ID" value="CAB4004385.1"/>
    <property type="molecule type" value="Genomic_DNA"/>
</dbReference>
<evidence type="ECO:0000256" key="3">
    <source>
        <dbReference type="RuleBase" id="RU004328"/>
    </source>
</evidence>
<keyword evidence="5" id="KW-1185">Reference proteome</keyword>
<dbReference type="PROSITE" id="PS00531">
    <property type="entry name" value="RNASE_T2_2"/>
    <property type="match status" value="1"/>
</dbReference>
<dbReference type="GO" id="GO:0005576">
    <property type="term" value="C:extracellular region"/>
    <property type="evidence" value="ECO:0007669"/>
    <property type="project" value="TreeGrafter"/>
</dbReference>
<evidence type="ECO:0000313" key="5">
    <source>
        <dbReference type="Proteomes" id="UP001152795"/>
    </source>
</evidence>
<dbReference type="Gene3D" id="3.90.730.10">
    <property type="entry name" value="Ribonuclease T2-like"/>
    <property type="match status" value="1"/>
</dbReference>
<evidence type="ECO:0000313" key="4">
    <source>
        <dbReference type="EMBL" id="CAB4004385.1"/>
    </source>
</evidence>
<dbReference type="GO" id="GO:0033897">
    <property type="term" value="F:ribonuclease T2 activity"/>
    <property type="evidence" value="ECO:0007669"/>
    <property type="project" value="InterPro"/>
</dbReference>
<dbReference type="InterPro" id="IPR001568">
    <property type="entry name" value="RNase_T2-like"/>
</dbReference>
<dbReference type="GO" id="GO:0003723">
    <property type="term" value="F:RNA binding"/>
    <property type="evidence" value="ECO:0007669"/>
    <property type="project" value="InterPro"/>
</dbReference>
<dbReference type="CDD" id="cd01061">
    <property type="entry name" value="RNase_T2_euk"/>
    <property type="match status" value="1"/>
</dbReference>
<dbReference type="OrthoDB" id="435754at2759"/>
<protein>
    <submittedName>
        <fullName evidence="4">Ribonuclease Oy</fullName>
    </submittedName>
</protein>
<evidence type="ECO:0000256" key="2">
    <source>
        <dbReference type="ARBA" id="ARBA00023157"/>
    </source>
</evidence>
<dbReference type="Pfam" id="PF00445">
    <property type="entry name" value="Ribonuclease_T2"/>
    <property type="match status" value="1"/>
</dbReference>
<dbReference type="InterPro" id="IPR033130">
    <property type="entry name" value="RNase_T2_His_AS_2"/>
</dbReference>
<keyword evidence="2" id="KW-1015">Disulfide bond</keyword>
<comment type="similarity">
    <text evidence="1 3">Belongs to the RNase T2 family.</text>
</comment>
<dbReference type="PANTHER" id="PTHR11240:SF22">
    <property type="entry name" value="RIBONUCLEASE T2"/>
    <property type="match status" value="1"/>
</dbReference>
<dbReference type="InterPro" id="IPR033697">
    <property type="entry name" value="Ribonuclease_T2_eukaryotic"/>
</dbReference>
<proteinExistence type="inferred from homology"/>
<sequence>MLFRTNMFYGSFLSLCLCLVLSHVDCWNATNYNYDHFIYTQQWPQSVCDCDESNDGHCRIPQDVKTWTIHGLWPTLGKTENPSYCNRSWPFEESQILNIEDKMEIYWPSLLTSSHNSRISFWEHEWKKHGTCCTDMSSLNSEHKYFDTGLQLNRKYDILSMLNDAKIVPSKTATYKLDDFREAVQKKTGHKPILHCCKKDSKQRVQEIMICMDKKLNLIDCKEEDEECTNDASVFYEPLNPW</sequence>
<gene>
    <name evidence="4" type="ORF">PACLA_8A026599</name>
</gene>
<reference evidence="4" key="1">
    <citation type="submission" date="2020-04" db="EMBL/GenBank/DDBJ databases">
        <authorList>
            <person name="Alioto T."/>
            <person name="Alioto T."/>
            <person name="Gomez Garrido J."/>
        </authorList>
    </citation>
    <scope>NUCLEOTIDE SEQUENCE</scope>
    <source>
        <strain evidence="4">A484AB</strain>
    </source>
</reference>